<evidence type="ECO:0000256" key="4">
    <source>
        <dbReference type="SAM" id="SignalP"/>
    </source>
</evidence>
<dbReference type="Pfam" id="PF00905">
    <property type="entry name" value="Transpeptidase"/>
    <property type="match status" value="1"/>
</dbReference>
<dbReference type="EMBL" id="SRJD01000013">
    <property type="protein sequence ID" value="TGA97471.1"/>
    <property type="molecule type" value="Genomic_DNA"/>
</dbReference>
<keyword evidence="4" id="KW-0732">Signal</keyword>
<dbReference type="InterPro" id="IPR036138">
    <property type="entry name" value="PBP_dimer_sf"/>
</dbReference>
<evidence type="ECO:0000256" key="3">
    <source>
        <dbReference type="ARBA" id="ARBA00023136"/>
    </source>
</evidence>
<evidence type="ECO:0000313" key="8">
    <source>
        <dbReference type="EMBL" id="TGA97471.1"/>
    </source>
</evidence>
<dbReference type="GO" id="GO:0071555">
    <property type="term" value="P:cell wall organization"/>
    <property type="evidence" value="ECO:0007669"/>
    <property type="project" value="TreeGrafter"/>
</dbReference>
<evidence type="ECO:0000259" key="7">
    <source>
        <dbReference type="Pfam" id="PF05223"/>
    </source>
</evidence>
<dbReference type="GO" id="GO:0046677">
    <property type="term" value="P:response to antibiotic"/>
    <property type="evidence" value="ECO:0007669"/>
    <property type="project" value="InterPro"/>
</dbReference>
<reference evidence="8 9" key="1">
    <citation type="journal article" date="2015" name="Int. J. Syst. Evol. Microbiol.">
        <title>Sporolactobacillus shoreae sp. nov. and Sporolactobacillus spathodeae sp. nov., two spore-forming lactic acid bacteria isolated from tree barks in Thailand.</title>
        <authorList>
            <person name="Thamacharoensuk T."/>
            <person name="Kitahara M."/>
            <person name="Ohkuma M."/>
            <person name="Thongchul N."/>
            <person name="Tanasupawat S."/>
        </authorList>
    </citation>
    <scope>NUCLEOTIDE SEQUENCE [LARGE SCALE GENOMIC DNA]</scope>
    <source>
        <strain evidence="8 9">BK92</strain>
    </source>
</reference>
<dbReference type="GO" id="GO:0071972">
    <property type="term" value="F:peptidoglycan L,D-transpeptidase activity"/>
    <property type="evidence" value="ECO:0007669"/>
    <property type="project" value="TreeGrafter"/>
</dbReference>
<gene>
    <name evidence="8" type="ORF">E4665_11505</name>
</gene>
<sequence>MKFRKYSALTVLLLSALFLLAGCGGHQPTAQDRFKDYVKAWQKQDFSKMYSYLSQASQKKISKTDFVSRYQTIYSGIEAGNMSATVRAPDKSKPSSVPFIATLDTAAGPVTFSQTIRLTQQKSKNQQNWYVDWQPSLILPGMKAGDKVRIDTMPAKRGEILDRNGKPLAMDGTAAQIDVVPGQLSTGANRAKTIGQLAKILGVTGQQIEDAMKASWVKSDTLVPIQTVSGTDLGLIRKATQLHGVYKTSVASRVYPDGQASGHLTGYVGPITADLLKAHPNQGYTETSVIGKTGLEQLYEKKLRAQGGAVIHLLDASGNEIQTIAQKAPKNGQNIQLTIDKNVQDALYNQLKNDAGSGVAIDPKTGDILGLVSAPSYDPNTFALGMSYSEYNKLSSNPKQPLLNRFTEATAPGSTFKPVTAAIALSHQSINPNANVAISSTQWQQDKSWGNYYVTRVDHAPSVNLESALYRSDNIYFAQTALKIGGTTFANDSKEFGFGETLPISYPMQVSTISNNGKLNSAMLLANSGYGQGQVTVNPLHLSLIYSAFVNNGSMIMPRLIKTNAVPTMWKKNVMTPQIAQLLNNDLIQVFNNPAGTAYNARIKGLTLAGKTGTPEFKNRQGESGRENDWFVAYNTDHPKLLVTMMVENTQKLGESHYVTPKVRAVFQKVFNK</sequence>
<dbReference type="InterPro" id="IPR007887">
    <property type="entry name" value="MecA_N"/>
</dbReference>
<dbReference type="AlphaFoldDB" id="A0A4Z0GMG1"/>
<comment type="caution">
    <text evidence="8">The sequence shown here is derived from an EMBL/GenBank/DDBJ whole genome shotgun (WGS) entry which is preliminary data.</text>
</comment>
<dbReference type="PANTHER" id="PTHR30627">
    <property type="entry name" value="PEPTIDOGLYCAN D,D-TRANSPEPTIDASE"/>
    <property type="match status" value="1"/>
</dbReference>
<dbReference type="Pfam" id="PF03717">
    <property type="entry name" value="PBP_dimer"/>
    <property type="match status" value="1"/>
</dbReference>
<organism evidence="8 9">
    <name type="scientific">Sporolactobacillus shoreae</name>
    <dbReference type="NCBI Taxonomy" id="1465501"/>
    <lineage>
        <taxon>Bacteria</taxon>
        <taxon>Bacillati</taxon>
        <taxon>Bacillota</taxon>
        <taxon>Bacilli</taxon>
        <taxon>Bacillales</taxon>
        <taxon>Sporolactobacillaceae</taxon>
        <taxon>Sporolactobacillus</taxon>
    </lineage>
</organism>
<feature type="chain" id="PRO_5038371752" evidence="4">
    <location>
        <begin position="22"/>
        <end position="673"/>
    </location>
</feature>
<dbReference type="InterPro" id="IPR001460">
    <property type="entry name" value="PCN-bd_Tpept"/>
</dbReference>
<evidence type="ECO:0000313" key="9">
    <source>
        <dbReference type="Proteomes" id="UP000298347"/>
    </source>
</evidence>
<dbReference type="RefSeq" id="WP_135348937.1">
    <property type="nucleotide sequence ID" value="NZ_SRJD01000013.1"/>
</dbReference>
<accession>A0A4Z0GMG1</accession>
<dbReference type="GO" id="GO:0008658">
    <property type="term" value="F:penicillin binding"/>
    <property type="evidence" value="ECO:0007669"/>
    <property type="project" value="InterPro"/>
</dbReference>
<dbReference type="Gene3D" id="3.90.1310.10">
    <property type="entry name" value="Penicillin-binding protein 2a (Domain 2)"/>
    <property type="match status" value="1"/>
</dbReference>
<dbReference type="Gene3D" id="3.30.1390.30">
    <property type="entry name" value="Penicillin-binding protein 2a, domain 3"/>
    <property type="match status" value="1"/>
</dbReference>
<evidence type="ECO:0000256" key="2">
    <source>
        <dbReference type="ARBA" id="ARBA00007171"/>
    </source>
</evidence>
<dbReference type="InterPro" id="IPR005311">
    <property type="entry name" value="PBP_dimer"/>
</dbReference>
<dbReference type="Proteomes" id="UP000298347">
    <property type="component" value="Unassembled WGS sequence"/>
</dbReference>
<dbReference type="SUPFAM" id="SSF56601">
    <property type="entry name" value="beta-lactamase/transpeptidase-like"/>
    <property type="match status" value="1"/>
</dbReference>
<dbReference type="GO" id="GO:0005886">
    <property type="term" value="C:plasma membrane"/>
    <property type="evidence" value="ECO:0007669"/>
    <property type="project" value="TreeGrafter"/>
</dbReference>
<proteinExistence type="inferred from homology"/>
<dbReference type="PANTHER" id="PTHR30627:SF25">
    <property type="entry name" value="PENICILLIN-BINDING PROTEIN 3"/>
    <property type="match status" value="1"/>
</dbReference>
<dbReference type="Gene3D" id="3.10.450.100">
    <property type="entry name" value="NTF2-like, domain 1"/>
    <property type="match status" value="1"/>
</dbReference>
<evidence type="ECO:0000259" key="5">
    <source>
        <dbReference type="Pfam" id="PF00905"/>
    </source>
</evidence>
<keyword evidence="9" id="KW-1185">Reference proteome</keyword>
<evidence type="ECO:0000256" key="1">
    <source>
        <dbReference type="ARBA" id="ARBA00004370"/>
    </source>
</evidence>
<dbReference type="InterPro" id="IPR032710">
    <property type="entry name" value="NTF2-like_dom_sf"/>
</dbReference>
<dbReference type="InterPro" id="IPR050515">
    <property type="entry name" value="Beta-lactam/transpept"/>
</dbReference>
<evidence type="ECO:0000259" key="6">
    <source>
        <dbReference type="Pfam" id="PF03717"/>
    </source>
</evidence>
<feature type="domain" description="Penicillin-binding protein transpeptidase" evidence="5">
    <location>
        <begin position="356"/>
        <end position="667"/>
    </location>
</feature>
<dbReference type="InterPro" id="IPR012338">
    <property type="entry name" value="Beta-lactam/transpept-like"/>
</dbReference>
<dbReference type="OrthoDB" id="9766847at2"/>
<feature type="signal peptide" evidence="4">
    <location>
        <begin position="1"/>
        <end position="21"/>
    </location>
</feature>
<feature type="domain" description="Penicillin-binding protein dimerisation" evidence="6">
    <location>
        <begin position="153"/>
        <end position="324"/>
    </location>
</feature>
<name>A0A4Z0GMG1_9BACL</name>
<dbReference type="PROSITE" id="PS51257">
    <property type="entry name" value="PROKAR_LIPOPROTEIN"/>
    <property type="match status" value="1"/>
</dbReference>
<dbReference type="Gene3D" id="3.40.710.10">
    <property type="entry name" value="DD-peptidase/beta-lactamase superfamily"/>
    <property type="match status" value="1"/>
</dbReference>
<keyword evidence="3" id="KW-0472">Membrane</keyword>
<dbReference type="Pfam" id="PF05223">
    <property type="entry name" value="MecA_N"/>
    <property type="match status" value="1"/>
</dbReference>
<comment type="subcellular location">
    <subcellularLocation>
        <location evidence="1">Membrane</location>
    </subcellularLocation>
</comment>
<protein>
    <submittedName>
        <fullName evidence="8">Penicillin-binding transpeptidase domain-containing protein</fullName>
    </submittedName>
</protein>
<comment type="similarity">
    <text evidence="2">Belongs to the transpeptidase family.</text>
</comment>
<dbReference type="SUPFAM" id="SSF54427">
    <property type="entry name" value="NTF2-like"/>
    <property type="match status" value="1"/>
</dbReference>
<dbReference type="SUPFAM" id="SSF56519">
    <property type="entry name" value="Penicillin binding protein dimerisation domain"/>
    <property type="match status" value="1"/>
</dbReference>
<feature type="domain" description="NTF2-like N-terminal transpeptidase" evidence="7">
    <location>
        <begin position="29"/>
        <end position="146"/>
    </location>
</feature>